<evidence type="ECO:0000256" key="1">
    <source>
        <dbReference type="ARBA" id="ARBA00022490"/>
    </source>
</evidence>
<reference evidence="4" key="1">
    <citation type="journal article" date="2020" name="mSystems">
        <title>Genome- and Community-Level Interaction Insights into Carbon Utilization and Element Cycling Functions of Hydrothermarchaeota in Hydrothermal Sediment.</title>
        <authorList>
            <person name="Zhou Z."/>
            <person name="Liu Y."/>
            <person name="Xu W."/>
            <person name="Pan J."/>
            <person name="Luo Z.H."/>
            <person name="Li M."/>
        </authorList>
    </citation>
    <scope>NUCLEOTIDE SEQUENCE [LARGE SCALE GENOMIC DNA]</scope>
    <source>
        <strain evidence="4">HyVt-517</strain>
    </source>
</reference>
<dbReference type="SUPFAM" id="SSF54814">
    <property type="entry name" value="Prokaryotic type KH domain (KH-domain type II)"/>
    <property type="match status" value="1"/>
</dbReference>
<gene>
    <name evidence="4" type="ORF">ENJ78_01230</name>
</gene>
<evidence type="ECO:0000256" key="2">
    <source>
        <dbReference type="ARBA" id="ARBA00022884"/>
    </source>
</evidence>
<dbReference type="InterPro" id="IPR020627">
    <property type="entry name" value="KhpA"/>
</dbReference>
<dbReference type="Gene3D" id="3.30.300.20">
    <property type="match status" value="1"/>
</dbReference>
<name>A0A7V5J087_UNCKA</name>
<dbReference type="Proteomes" id="UP000886106">
    <property type="component" value="Unassembled WGS sequence"/>
</dbReference>
<protein>
    <submittedName>
        <fullName evidence="4">KH domain-containing protein</fullName>
    </submittedName>
</protein>
<dbReference type="PANTHER" id="PTHR34654:SF1">
    <property type="entry name" value="RNA-BINDING PROTEIN KHPA"/>
    <property type="match status" value="1"/>
</dbReference>
<comment type="caution">
    <text evidence="4">The sequence shown here is derived from an EMBL/GenBank/DDBJ whole genome shotgun (WGS) entry which is preliminary data.</text>
</comment>
<dbReference type="PANTHER" id="PTHR34654">
    <property type="entry name" value="UPF0109 PROTEIN SCO5592"/>
    <property type="match status" value="1"/>
</dbReference>
<keyword evidence="2 3" id="KW-0694">RNA-binding</keyword>
<organism evidence="4">
    <name type="scientific">candidate division WWE3 bacterium</name>
    <dbReference type="NCBI Taxonomy" id="2053526"/>
    <lineage>
        <taxon>Bacteria</taxon>
        <taxon>Katanobacteria</taxon>
    </lineage>
</organism>
<sequence length="97" mass="11110">MNYNYKEPLEYILKLLVTHPEELEVRQEEEGTVVNLYVKANKEDYGIIIGKGGQRIKNIKNILTVKAVKDGVKINIHVDEEGKKESKEETPPAEETE</sequence>
<evidence type="ECO:0000256" key="3">
    <source>
        <dbReference type="PROSITE-ProRule" id="PRU00117"/>
    </source>
</evidence>
<accession>A0A7V5J087</accession>
<dbReference type="PROSITE" id="PS50084">
    <property type="entry name" value="KH_TYPE_1"/>
    <property type="match status" value="1"/>
</dbReference>
<keyword evidence="1" id="KW-0963">Cytoplasm</keyword>
<dbReference type="AlphaFoldDB" id="A0A7V5J087"/>
<dbReference type="InterPro" id="IPR009019">
    <property type="entry name" value="KH_sf_prok-type"/>
</dbReference>
<dbReference type="InterPro" id="IPR015946">
    <property type="entry name" value="KH_dom-like_a/b"/>
</dbReference>
<proteinExistence type="predicted"/>
<dbReference type="Pfam" id="PF13083">
    <property type="entry name" value="KH_KhpA-B"/>
    <property type="match status" value="1"/>
</dbReference>
<dbReference type="EMBL" id="DRNS01000089">
    <property type="protein sequence ID" value="HHH14312.1"/>
    <property type="molecule type" value="Genomic_DNA"/>
</dbReference>
<evidence type="ECO:0000313" key="4">
    <source>
        <dbReference type="EMBL" id="HHH14312.1"/>
    </source>
</evidence>
<dbReference type="GO" id="GO:0003723">
    <property type="term" value="F:RNA binding"/>
    <property type="evidence" value="ECO:0007669"/>
    <property type="project" value="UniProtKB-UniRule"/>
</dbReference>